<evidence type="ECO:0000313" key="3">
    <source>
        <dbReference type="Proteomes" id="UP000034034"/>
    </source>
</evidence>
<dbReference type="AlphaFoldDB" id="A0A0F7G1Z4"/>
<feature type="region of interest" description="Disordered" evidence="1">
    <location>
        <begin position="1"/>
        <end position="46"/>
    </location>
</feature>
<accession>A0A0F7G1Z4</accession>
<sequence length="46" mass="4882">MVPRGAGRHLLGGPQPLLRRRERTLPAPWPAPPSLASTATSRPNSG</sequence>
<protein>
    <submittedName>
        <fullName evidence="2">Uncharacterized protein</fullName>
    </submittedName>
</protein>
<reference evidence="2" key="1">
    <citation type="submission" date="2019-08" db="EMBL/GenBank/DDBJ databases">
        <title>Complete genome sequence of a mangrove-derived Streptomyces xiamenensis.</title>
        <authorList>
            <person name="Xu J."/>
        </authorList>
    </citation>
    <scope>NUCLEOTIDE SEQUENCE</scope>
    <source>
        <strain evidence="2">318</strain>
    </source>
</reference>
<gene>
    <name evidence="2" type="ORF">SXIM_51480</name>
</gene>
<evidence type="ECO:0000256" key="1">
    <source>
        <dbReference type="SAM" id="MobiDB-lite"/>
    </source>
</evidence>
<evidence type="ECO:0000313" key="2">
    <source>
        <dbReference type="EMBL" id="AKG46532.1"/>
    </source>
</evidence>
<feature type="compositionally biased region" description="Low complexity" evidence="1">
    <location>
        <begin position="8"/>
        <end position="17"/>
    </location>
</feature>
<proteinExistence type="predicted"/>
<dbReference type="STRING" id="408015.SXIM_51480"/>
<organism evidence="2 3">
    <name type="scientific">Streptomyces xiamenensis</name>
    <dbReference type="NCBI Taxonomy" id="408015"/>
    <lineage>
        <taxon>Bacteria</taxon>
        <taxon>Bacillati</taxon>
        <taxon>Actinomycetota</taxon>
        <taxon>Actinomycetes</taxon>
        <taxon>Kitasatosporales</taxon>
        <taxon>Streptomycetaceae</taxon>
        <taxon>Streptomyces</taxon>
    </lineage>
</organism>
<dbReference type="Proteomes" id="UP000034034">
    <property type="component" value="Chromosome"/>
</dbReference>
<feature type="compositionally biased region" description="Low complexity" evidence="1">
    <location>
        <begin position="34"/>
        <end position="46"/>
    </location>
</feature>
<keyword evidence="3" id="KW-1185">Reference proteome</keyword>
<dbReference type="KEGG" id="sxi:SXIM_51480"/>
<dbReference type="HOGENOM" id="CLU_3189820_0_0_11"/>
<name>A0A0F7G1Z4_9ACTN</name>
<dbReference type="EMBL" id="CP009922">
    <property type="protein sequence ID" value="AKG46532.1"/>
    <property type="molecule type" value="Genomic_DNA"/>
</dbReference>